<comment type="caution">
    <text evidence="1">The sequence shown here is derived from an EMBL/GenBank/DDBJ whole genome shotgun (WGS) entry which is preliminary data.</text>
</comment>
<dbReference type="EMBL" id="AWXA01000062">
    <property type="protein sequence ID" value="ERT56485.1"/>
    <property type="molecule type" value="Genomic_DNA"/>
</dbReference>
<dbReference type="STRING" id="1111454.HMPREF1250_1618"/>
<evidence type="ECO:0000313" key="2">
    <source>
        <dbReference type="Proteomes" id="UP000017090"/>
    </source>
</evidence>
<dbReference type="RefSeq" id="WP_023054648.1">
    <property type="nucleotide sequence ID" value="NZ_AWXA01000062.1"/>
</dbReference>
<dbReference type="AlphaFoldDB" id="U7UAW2"/>
<protein>
    <submittedName>
        <fullName evidence="1">Uncharacterized protein</fullName>
    </submittedName>
</protein>
<gene>
    <name evidence="1" type="ORF">HMPREF1250_1618</name>
</gene>
<dbReference type="OrthoDB" id="1622914at2"/>
<dbReference type="Proteomes" id="UP000017090">
    <property type="component" value="Unassembled WGS sequence"/>
</dbReference>
<proteinExistence type="predicted"/>
<evidence type="ECO:0000313" key="1">
    <source>
        <dbReference type="EMBL" id="ERT56485.1"/>
    </source>
</evidence>
<organism evidence="1 2">
    <name type="scientific">Megasphaera vaginalis</name>
    <name type="common">ex Srinivasan et al. 2021</name>
    <dbReference type="NCBI Taxonomy" id="1111454"/>
    <lineage>
        <taxon>Bacteria</taxon>
        <taxon>Bacillati</taxon>
        <taxon>Bacillota</taxon>
        <taxon>Negativicutes</taxon>
        <taxon>Veillonellales</taxon>
        <taxon>Veillonellaceae</taxon>
        <taxon>Megasphaera</taxon>
    </lineage>
</organism>
<keyword evidence="2" id="KW-1185">Reference proteome</keyword>
<reference evidence="1 2" key="1">
    <citation type="submission" date="2013-09" db="EMBL/GenBank/DDBJ databases">
        <authorList>
            <person name="Durkin A.S."/>
            <person name="Haft D.R."/>
            <person name="McCorrison J."/>
            <person name="Torralba M."/>
            <person name="Gillis M."/>
            <person name="Haft D.H."/>
            <person name="Methe B."/>
            <person name="Sutton G."/>
            <person name="Nelson K.E."/>
        </authorList>
    </citation>
    <scope>NUCLEOTIDE SEQUENCE [LARGE SCALE GENOMIC DNA]</scope>
    <source>
        <strain evidence="1 2">BV3C16-1</strain>
    </source>
</reference>
<accession>U7UAW2</accession>
<name>U7UAW2_9FIRM</name>
<dbReference type="PATRIC" id="fig|1111454.3.peg.2256"/>
<sequence>MEKKYESQTIAGTRGLFTFNFFCESIITALHTLLHMLEHAEIPAPEELSKVPKTLSDFGMALQEDYDQKAVNLCRIKEDILRFYKAAFKANDKLVPLLPTENNEIFYYYLLYTEGVNLLFANFMYSLCSDFPENEDMTPAIAEIRQAFLAVSESYE</sequence>